<evidence type="ECO:0000313" key="2">
    <source>
        <dbReference type="Proteomes" id="UP000658980"/>
    </source>
</evidence>
<keyword evidence="2" id="KW-1185">Reference proteome</keyword>
<dbReference type="EMBL" id="JACSPU010000001">
    <property type="protein sequence ID" value="MBD8013454.1"/>
    <property type="molecule type" value="Genomic_DNA"/>
</dbReference>
<dbReference type="Proteomes" id="UP000658980">
    <property type="component" value="Unassembled WGS sequence"/>
</dbReference>
<evidence type="ECO:0000313" key="1">
    <source>
        <dbReference type="EMBL" id="MBD8013454.1"/>
    </source>
</evidence>
<dbReference type="RefSeq" id="WP_191713702.1">
    <property type="nucleotide sequence ID" value="NZ_JACSPU010000001.1"/>
</dbReference>
<comment type="caution">
    <text evidence="1">The sequence shown here is derived from an EMBL/GenBank/DDBJ whole genome shotgun (WGS) entry which is preliminary data.</text>
</comment>
<organism evidence="1 2">
    <name type="scientific">Planococcus wigleyi</name>
    <dbReference type="NCBI Taxonomy" id="2762216"/>
    <lineage>
        <taxon>Bacteria</taxon>
        <taxon>Bacillati</taxon>
        <taxon>Bacillota</taxon>
        <taxon>Bacilli</taxon>
        <taxon>Bacillales</taxon>
        <taxon>Caryophanaceae</taxon>
        <taxon>Planococcus</taxon>
    </lineage>
</organism>
<reference evidence="1 2" key="1">
    <citation type="submission" date="2020-08" db="EMBL/GenBank/DDBJ databases">
        <title>A Genomic Blueprint of the Chicken Gut Microbiome.</title>
        <authorList>
            <person name="Gilroy R."/>
            <person name="Ravi A."/>
            <person name="Getino M."/>
            <person name="Pursley I."/>
            <person name="Horton D.L."/>
            <person name="Alikhan N.-F."/>
            <person name="Baker D."/>
            <person name="Gharbi K."/>
            <person name="Hall N."/>
            <person name="Watson M."/>
            <person name="Adriaenssens E.M."/>
            <person name="Foster-Nyarko E."/>
            <person name="Jarju S."/>
            <person name="Secka A."/>
            <person name="Antonio M."/>
            <person name="Oren A."/>
            <person name="Chaudhuri R."/>
            <person name="La Ragione R.M."/>
            <person name="Hildebrand F."/>
            <person name="Pallen M.J."/>
        </authorList>
    </citation>
    <scope>NUCLEOTIDE SEQUENCE [LARGE SCALE GENOMIC DNA]</scope>
    <source>
        <strain evidence="1 2">Sa1BUA13</strain>
    </source>
</reference>
<accession>A0ABR8W8X7</accession>
<sequence length="71" mass="8073">MKVFPSELAERTSNGFKRTSTADFRTSLTKERTSILFCRSSFFQKKKKHVPLDAIAGPNRIRVQLPSSVTK</sequence>
<protein>
    <submittedName>
        <fullName evidence="1">Uncharacterized protein</fullName>
    </submittedName>
</protein>
<proteinExistence type="predicted"/>
<name>A0ABR8W8X7_9BACL</name>
<gene>
    <name evidence="1" type="ORF">H9630_01395</name>
</gene>